<keyword evidence="1" id="KW-0862">Zinc</keyword>
<feature type="domain" description="CCHC-type" evidence="2">
    <location>
        <begin position="17"/>
        <end position="32"/>
    </location>
</feature>
<protein>
    <recommendedName>
        <fullName evidence="2">CCHC-type domain-containing protein</fullName>
    </recommendedName>
</protein>
<dbReference type="InterPro" id="IPR001878">
    <property type="entry name" value="Znf_CCHC"/>
</dbReference>
<gene>
    <name evidence="3" type="ORF">BM221_009460</name>
</gene>
<dbReference type="Gene3D" id="4.10.60.10">
    <property type="entry name" value="Zinc finger, CCHC-type"/>
    <property type="match status" value="1"/>
</dbReference>
<keyword evidence="1" id="KW-0863">Zinc-finger</keyword>
<name>A0A2N6NBG9_BEABA</name>
<organism evidence="3 4">
    <name type="scientific">Beauveria bassiana</name>
    <name type="common">White muscardine disease fungus</name>
    <name type="synonym">Tritirachium shiotae</name>
    <dbReference type="NCBI Taxonomy" id="176275"/>
    <lineage>
        <taxon>Eukaryota</taxon>
        <taxon>Fungi</taxon>
        <taxon>Dikarya</taxon>
        <taxon>Ascomycota</taxon>
        <taxon>Pezizomycotina</taxon>
        <taxon>Sordariomycetes</taxon>
        <taxon>Hypocreomycetidae</taxon>
        <taxon>Hypocreales</taxon>
        <taxon>Cordycipitaceae</taxon>
        <taxon>Beauveria</taxon>
    </lineage>
</organism>
<dbReference type="PROSITE" id="PS50158">
    <property type="entry name" value="ZF_CCHC"/>
    <property type="match status" value="1"/>
</dbReference>
<evidence type="ECO:0000313" key="3">
    <source>
        <dbReference type="EMBL" id="PMB64620.1"/>
    </source>
</evidence>
<dbReference type="EMBL" id="MRVG01000012">
    <property type="protein sequence ID" value="PMB64620.1"/>
    <property type="molecule type" value="Genomic_DNA"/>
</dbReference>
<dbReference type="InterPro" id="IPR036875">
    <property type="entry name" value="Znf_CCHC_sf"/>
</dbReference>
<dbReference type="GO" id="GO:0003676">
    <property type="term" value="F:nucleic acid binding"/>
    <property type="evidence" value="ECO:0007669"/>
    <property type="project" value="InterPro"/>
</dbReference>
<dbReference type="Proteomes" id="UP000235728">
    <property type="component" value="Unassembled WGS sequence"/>
</dbReference>
<evidence type="ECO:0000313" key="4">
    <source>
        <dbReference type="Proteomes" id="UP000235728"/>
    </source>
</evidence>
<dbReference type="Pfam" id="PF00098">
    <property type="entry name" value="zf-CCHC"/>
    <property type="match status" value="1"/>
</dbReference>
<reference evidence="3 4" key="1">
    <citation type="journal article" date="2016" name="Appl. Microbiol. Biotechnol.">
        <title>Characterization of T-DNA insertion mutants with decreased virulence in the entomopathogenic fungus Beauveria bassiana JEF-007.</title>
        <authorList>
            <person name="Kim S."/>
            <person name="Lee S.J."/>
            <person name="Nai Y.S."/>
            <person name="Yu J.S."/>
            <person name="Lee M.R."/>
            <person name="Yang Y.T."/>
            <person name="Kim J.S."/>
        </authorList>
    </citation>
    <scope>NUCLEOTIDE SEQUENCE [LARGE SCALE GENOMIC DNA]</scope>
    <source>
        <strain evidence="3 4">JEF-007</strain>
    </source>
</reference>
<comment type="caution">
    <text evidence="3">The sequence shown here is derived from an EMBL/GenBank/DDBJ whole genome shotgun (WGS) entry which is preliminary data.</text>
</comment>
<sequence length="194" mass="22136">MTDQVVTHPGRTEEPQCYNCGGMGHWAVACPEPTRETPALKDPSSLNTALHHLQQVMVRIIRRLPYILHRTILILCLRRNRPRILHSIIILQVMGNNHYHPLRQAMDTIRLPLTLLLLSLTLPSSHGHRIRDHRKNTAVTPTQDKTAINSSHLGQLTADRTRKDLEVAISVIINGHSRLTETLHRHRQSLALFM</sequence>
<keyword evidence="1" id="KW-0479">Metal-binding</keyword>
<proteinExistence type="predicted"/>
<dbReference type="GO" id="GO:0008270">
    <property type="term" value="F:zinc ion binding"/>
    <property type="evidence" value="ECO:0007669"/>
    <property type="project" value="UniProtKB-KW"/>
</dbReference>
<dbReference type="AlphaFoldDB" id="A0A2N6NBG9"/>
<accession>A0A2N6NBG9</accession>
<dbReference type="SMART" id="SM00343">
    <property type="entry name" value="ZnF_C2HC"/>
    <property type="match status" value="1"/>
</dbReference>
<evidence type="ECO:0000259" key="2">
    <source>
        <dbReference type="PROSITE" id="PS50158"/>
    </source>
</evidence>
<dbReference type="SUPFAM" id="SSF57756">
    <property type="entry name" value="Retrovirus zinc finger-like domains"/>
    <property type="match status" value="1"/>
</dbReference>
<evidence type="ECO:0000256" key="1">
    <source>
        <dbReference type="PROSITE-ProRule" id="PRU00047"/>
    </source>
</evidence>